<keyword evidence="4" id="KW-1185">Reference proteome</keyword>
<evidence type="ECO:0000259" key="2">
    <source>
        <dbReference type="Pfam" id="PF13102"/>
    </source>
</evidence>
<name>A0ABU9A6S4_9PSED</name>
<comment type="caution">
    <text evidence="3">The sequence shown here is derived from an EMBL/GenBank/DDBJ whole genome shotgun (WGS) entry which is preliminary data.</text>
</comment>
<evidence type="ECO:0000256" key="1">
    <source>
        <dbReference type="ARBA" id="ARBA00023125"/>
    </source>
</evidence>
<accession>A0ABU9A6S4</accession>
<dbReference type="Pfam" id="PF13102">
    <property type="entry name" value="Phage_int_SAM_5"/>
    <property type="match status" value="1"/>
</dbReference>
<dbReference type="InterPro" id="IPR025269">
    <property type="entry name" value="SAM-like_dom"/>
</dbReference>
<protein>
    <submittedName>
        <fullName evidence="3">Phage integrase SAM-like domain-containing protein</fullName>
    </submittedName>
</protein>
<feature type="domain" description="Phage integrase SAM-like" evidence="2">
    <location>
        <begin position="76"/>
        <end position="165"/>
    </location>
</feature>
<dbReference type="RefSeq" id="WP_340613393.1">
    <property type="nucleotide sequence ID" value="NZ_JBBNAW010000052.1"/>
</dbReference>
<dbReference type="Gene3D" id="1.10.150.130">
    <property type="match status" value="1"/>
</dbReference>
<sequence length="558" mass="63260">MKKKIFRKIEEKAERQQSATPIAEADEYGSSEPYRLAHVVKFERNATVYRSFDFSRWYGVGIDDITSACQEQICRFLNKQDSNVSIATVISYCRSGLRTFLDFIASHRSRENRNLAASDINRNIINGYLKYLKEKGLSKVGQRTKYNAIKSVLVALCKRGIIEDSQTGDGSLFPRVPFTNINRAFPVIQPLTENEKIRFANAVRRAVAPIWNDDVSINTHLLACALIVVALHTGRNTTPLLEMTRDCLHDHPKPGRKFLVLWKRRGYNTSKVVLRSSKAPEEERPTTFAVRNNIDSLINRILYLTSDIAEKAPPHLRNRMWVCLSGASHNAGTIVGLSTSNLHKSFARIIEESGLTDTSGLPLRVNISRLRKKFGNRIYEILNGDIAATAAALGNTPKITGDNYLAPDENSKMNWRFMGELLVSELLSNTIGASYKDTPTGKCNNSTPEEYQSEQAGATCMQFINCVRCKHYAVTADDLYKLFSFYFRVYKEREHANKKLWAKTLGHIPRLIDKFIISEGLKRGLFKKEEIDKARERARTCPHPFWATDLLPSLEIIS</sequence>
<dbReference type="EMBL" id="JBBNAW010000052">
    <property type="protein sequence ID" value="MEK2612300.1"/>
    <property type="molecule type" value="Genomic_DNA"/>
</dbReference>
<reference evidence="3 4" key="1">
    <citation type="submission" date="2024-03" db="EMBL/GenBank/DDBJ databases">
        <title>Screening, Identification and Application of a Plant Lactobacillus Strain.</title>
        <authorList>
            <person name="Li Y.L."/>
        </authorList>
    </citation>
    <scope>NUCLEOTIDE SEQUENCE [LARGE SCALE GENOMIC DNA]</scope>
    <source>
        <strain evidence="3 4">JDB</strain>
    </source>
</reference>
<dbReference type="InterPro" id="IPR011010">
    <property type="entry name" value="DNA_brk_join_enz"/>
</dbReference>
<organism evidence="3 4">
    <name type="scientific">Pseudomonas shirazensis</name>
    <dbReference type="NCBI Taxonomy" id="2745494"/>
    <lineage>
        <taxon>Bacteria</taxon>
        <taxon>Pseudomonadati</taxon>
        <taxon>Pseudomonadota</taxon>
        <taxon>Gammaproteobacteria</taxon>
        <taxon>Pseudomonadales</taxon>
        <taxon>Pseudomonadaceae</taxon>
        <taxon>Pseudomonas</taxon>
    </lineage>
</organism>
<proteinExistence type="predicted"/>
<dbReference type="SUPFAM" id="SSF56349">
    <property type="entry name" value="DNA breaking-rejoining enzymes"/>
    <property type="match status" value="1"/>
</dbReference>
<gene>
    <name evidence="3" type="ORF">WLF18_24725</name>
</gene>
<evidence type="ECO:0000313" key="3">
    <source>
        <dbReference type="EMBL" id="MEK2612300.1"/>
    </source>
</evidence>
<dbReference type="InterPro" id="IPR010998">
    <property type="entry name" value="Integrase_recombinase_N"/>
</dbReference>
<dbReference type="Proteomes" id="UP001386972">
    <property type="component" value="Unassembled WGS sequence"/>
</dbReference>
<evidence type="ECO:0000313" key="4">
    <source>
        <dbReference type="Proteomes" id="UP001386972"/>
    </source>
</evidence>
<keyword evidence="1" id="KW-0238">DNA-binding</keyword>